<dbReference type="EMBL" id="NIOF01000004">
    <property type="protein sequence ID" value="OWQ90973.1"/>
    <property type="molecule type" value="Genomic_DNA"/>
</dbReference>
<name>A0A246JEA4_9BURK</name>
<protein>
    <submittedName>
        <fullName evidence="1">Uncharacterized protein</fullName>
    </submittedName>
</protein>
<organism evidence="1 2">
    <name type="scientific">Roseateles aquatilis</name>
    <dbReference type="NCBI Taxonomy" id="431061"/>
    <lineage>
        <taxon>Bacteria</taxon>
        <taxon>Pseudomonadati</taxon>
        <taxon>Pseudomonadota</taxon>
        <taxon>Betaproteobacteria</taxon>
        <taxon>Burkholderiales</taxon>
        <taxon>Sphaerotilaceae</taxon>
        <taxon>Roseateles</taxon>
    </lineage>
</organism>
<reference evidence="1 2" key="1">
    <citation type="journal article" date="2008" name="Int. J. Syst. Evol. Microbiol.">
        <title>Description of Roseateles aquatilis sp. nov. and Roseateles terrae sp. nov., in the class Betaproteobacteria, and emended description of the genus Roseateles.</title>
        <authorList>
            <person name="Gomila M."/>
            <person name="Bowien B."/>
            <person name="Falsen E."/>
            <person name="Moore E.R."/>
            <person name="Lalucat J."/>
        </authorList>
    </citation>
    <scope>NUCLEOTIDE SEQUENCE [LARGE SCALE GENOMIC DNA]</scope>
    <source>
        <strain evidence="1 2">CCUG 48205</strain>
    </source>
</reference>
<sequence length="153" mass="17771">METPIDRADSQQPTVQTGVWVDEHDWLHRIFKSAENCSPKFRFPDLLGACVSLAVGCEDGQRRLVDYLETRLTLRDPRTERRSCDIWCTQFEQVMQAHRASWNRFPNPMFEIDHITTACVAIAMQRPDGQMQVLRQARQNLLERAQARRATAN</sequence>
<comment type="caution">
    <text evidence="1">The sequence shown here is derived from an EMBL/GenBank/DDBJ whole genome shotgun (WGS) entry which is preliminary data.</text>
</comment>
<evidence type="ECO:0000313" key="2">
    <source>
        <dbReference type="Proteomes" id="UP000197468"/>
    </source>
</evidence>
<dbReference type="AlphaFoldDB" id="A0A246JEA4"/>
<dbReference type="Proteomes" id="UP000197468">
    <property type="component" value="Unassembled WGS sequence"/>
</dbReference>
<proteinExistence type="predicted"/>
<dbReference type="OrthoDB" id="8751803at2"/>
<gene>
    <name evidence="1" type="ORF">CDN99_12535</name>
</gene>
<accession>A0A246JEA4</accession>
<dbReference type="RefSeq" id="WP_088385179.1">
    <property type="nucleotide sequence ID" value="NZ_NIOF01000004.1"/>
</dbReference>
<keyword evidence="2" id="KW-1185">Reference proteome</keyword>
<evidence type="ECO:0000313" key="1">
    <source>
        <dbReference type="EMBL" id="OWQ90973.1"/>
    </source>
</evidence>